<dbReference type="InterPro" id="IPR005312">
    <property type="entry name" value="DUF1759"/>
</dbReference>
<evidence type="ECO:0000313" key="2">
    <source>
        <dbReference type="EMBL" id="KAJ8933583.1"/>
    </source>
</evidence>
<proteinExistence type="predicted"/>
<gene>
    <name evidence="2" type="ORF">NQ314_013918</name>
</gene>
<name>A0AAV8X595_9CUCU</name>
<dbReference type="Pfam" id="PF03564">
    <property type="entry name" value="DUF1759"/>
    <property type="match status" value="1"/>
</dbReference>
<keyword evidence="3" id="KW-1185">Reference proteome</keyword>
<dbReference type="AlphaFoldDB" id="A0AAV8X595"/>
<sequence>MSEQQLIRKRGSLKSSLTSFSKFVELKKAEQALGDTDVIQLQDRLSRIENVYEQFNEIQNEIEAVIDETKLDEQYTERLNFEESFFKITAVAKSILTKYEPKHDDNASVHSNMSAMSISNSMGVKLPVISLPKFQGSYEGWLEYRETFESLVHYNKALNPIQRYHYLRASLEGSAALVIKSVEFTAAGYAVAWQALCDRYNNTKLLVHNHIKAIFSLDNIQKESSAKIRKLLDDLSKHLRSIEQLKQDIQNWDPLLIYIIASKLDSKTLGEWEKYSVDIETPTLNDIKTFLTRSLGTQEPVPPALKRAAVK</sequence>
<comment type="caution">
    <text evidence="2">The sequence shown here is derived from an EMBL/GenBank/DDBJ whole genome shotgun (WGS) entry which is preliminary data.</text>
</comment>
<accession>A0AAV8X595</accession>
<dbReference type="PANTHER" id="PTHR22954">
    <property type="entry name" value="RETROVIRAL PROTEASE-RELATED"/>
    <property type="match status" value="1"/>
</dbReference>
<dbReference type="EMBL" id="JANEYF010003842">
    <property type="protein sequence ID" value="KAJ8933583.1"/>
    <property type="molecule type" value="Genomic_DNA"/>
</dbReference>
<dbReference type="Proteomes" id="UP001162156">
    <property type="component" value="Unassembled WGS sequence"/>
</dbReference>
<reference evidence="2" key="1">
    <citation type="journal article" date="2023" name="Insect Mol. Biol.">
        <title>Genome sequencing provides insights into the evolution of gene families encoding plant cell wall-degrading enzymes in longhorned beetles.</title>
        <authorList>
            <person name="Shin N.R."/>
            <person name="Okamura Y."/>
            <person name="Kirsch R."/>
            <person name="Pauchet Y."/>
        </authorList>
    </citation>
    <scope>NUCLEOTIDE SEQUENCE</scope>
    <source>
        <strain evidence="2">RBIC_L_NR</strain>
    </source>
</reference>
<dbReference type="PANTHER" id="PTHR22954:SF3">
    <property type="entry name" value="PROTEIN CBG08539"/>
    <property type="match status" value="1"/>
</dbReference>
<evidence type="ECO:0000256" key="1">
    <source>
        <dbReference type="SAM" id="Coils"/>
    </source>
</evidence>
<protein>
    <submittedName>
        <fullName evidence="2">Uncharacterized protein</fullName>
    </submittedName>
</protein>
<organism evidence="2 3">
    <name type="scientific">Rhamnusium bicolor</name>
    <dbReference type="NCBI Taxonomy" id="1586634"/>
    <lineage>
        <taxon>Eukaryota</taxon>
        <taxon>Metazoa</taxon>
        <taxon>Ecdysozoa</taxon>
        <taxon>Arthropoda</taxon>
        <taxon>Hexapoda</taxon>
        <taxon>Insecta</taxon>
        <taxon>Pterygota</taxon>
        <taxon>Neoptera</taxon>
        <taxon>Endopterygota</taxon>
        <taxon>Coleoptera</taxon>
        <taxon>Polyphaga</taxon>
        <taxon>Cucujiformia</taxon>
        <taxon>Chrysomeloidea</taxon>
        <taxon>Cerambycidae</taxon>
        <taxon>Lepturinae</taxon>
        <taxon>Rhagiini</taxon>
        <taxon>Rhamnusium</taxon>
    </lineage>
</organism>
<keyword evidence="1" id="KW-0175">Coiled coil</keyword>
<feature type="coiled-coil region" evidence="1">
    <location>
        <begin position="38"/>
        <end position="68"/>
    </location>
</feature>
<evidence type="ECO:0000313" key="3">
    <source>
        <dbReference type="Proteomes" id="UP001162156"/>
    </source>
</evidence>